<evidence type="ECO:0000259" key="5">
    <source>
        <dbReference type="Pfam" id="PF17668"/>
    </source>
</evidence>
<accession>A0A839DWX1</accession>
<reference evidence="6 7" key="1">
    <citation type="submission" date="2020-07" db="EMBL/GenBank/DDBJ databases">
        <title>Sequencing the genomes of 1000 actinobacteria strains.</title>
        <authorList>
            <person name="Klenk H.-P."/>
        </authorList>
    </citation>
    <scope>NUCLEOTIDE SEQUENCE [LARGE SCALE GENOMIC DNA]</scope>
    <source>
        <strain evidence="6 7">DSM 45975</strain>
    </source>
</reference>
<dbReference type="SUPFAM" id="SSF55729">
    <property type="entry name" value="Acyl-CoA N-acyltransferases (Nat)"/>
    <property type="match status" value="1"/>
</dbReference>
<keyword evidence="2 3" id="KW-0012">Acyltransferase</keyword>
<dbReference type="InterPro" id="IPR051554">
    <property type="entry name" value="Acetyltransferase_Eis"/>
</dbReference>
<dbReference type="PANTHER" id="PTHR37817:SF1">
    <property type="entry name" value="N-ACETYLTRANSFERASE EIS"/>
    <property type="match status" value="1"/>
</dbReference>
<dbReference type="InterPro" id="IPR016181">
    <property type="entry name" value="Acyl_CoA_acyltransferase"/>
</dbReference>
<dbReference type="InterPro" id="IPR025559">
    <property type="entry name" value="Eis_dom"/>
</dbReference>
<dbReference type="GO" id="GO:0034069">
    <property type="term" value="F:aminoglycoside N-acetyltransferase activity"/>
    <property type="evidence" value="ECO:0007669"/>
    <property type="project" value="TreeGrafter"/>
</dbReference>
<name>A0A839DWX1_9PSEU</name>
<dbReference type="AlphaFoldDB" id="A0A839DWX1"/>
<dbReference type="InterPro" id="IPR022902">
    <property type="entry name" value="NAcTrfase_Eis"/>
</dbReference>
<comment type="subunit">
    <text evidence="3">Homohexamer; trimer of dimers.</text>
</comment>
<dbReference type="EMBL" id="JACGWZ010000001">
    <property type="protein sequence ID" value="MBA8823701.1"/>
    <property type="molecule type" value="Genomic_DNA"/>
</dbReference>
<dbReference type="GO" id="GO:0030649">
    <property type="term" value="P:aminoglycoside antibiotic catabolic process"/>
    <property type="evidence" value="ECO:0007669"/>
    <property type="project" value="TreeGrafter"/>
</dbReference>
<keyword evidence="7" id="KW-1185">Reference proteome</keyword>
<dbReference type="Gene3D" id="3.40.630.30">
    <property type="match status" value="2"/>
</dbReference>
<feature type="active site" description="Proton donor" evidence="3">
    <location>
        <position position="124"/>
    </location>
</feature>
<feature type="binding site" evidence="3">
    <location>
        <begin position="83"/>
        <end position="85"/>
    </location>
    <ligand>
        <name>acetyl-CoA</name>
        <dbReference type="ChEBI" id="CHEBI:57288"/>
    </ligand>
</feature>
<feature type="domain" description="Enhanced intracellular survival protein" evidence="4">
    <location>
        <begin position="304"/>
        <end position="400"/>
    </location>
</feature>
<evidence type="ECO:0000256" key="1">
    <source>
        <dbReference type="ARBA" id="ARBA00022679"/>
    </source>
</evidence>
<evidence type="ECO:0000313" key="6">
    <source>
        <dbReference type="EMBL" id="MBA8823701.1"/>
    </source>
</evidence>
<feature type="active site" description="Proton acceptor; via carboxylate" evidence="3">
    <location>
        <position position="404"/>
    </location>
</feature>
<sequence length="404" mass="43532">MTDHDVRPLAETEYRDAHTLFMAALHRPPATEGDWPALVARYETGRVWGDFLGDELAGTTTSLPSSLSVPGGAVLPAAAVTGVGVRADRTRRGVLTSMMRSQLEDVRERGEPLAMLHASETGIYGRFGYGVASRTRTVSLDTHRAILAPTAPSGGDVRLLGVAEARKILPEIYERIGAARPGAIARTPGWWDTRLLTGAEGEQLRVAVHSDADGIDDGFALWNTRINDHRFDNGVCTLQVSDLRGGDAAAAVGLWRFLLNLDLANVILAADRPLDEPLEWWLADSRQCRVRGVHDDLWLRLVDVPTALAARAYGAAEPVVVEVRDAFLPSNSGCYRLAPEGARRCEDRPQLTVDADMLGALYLGDVSVATLAAANRVTVHDDAAVETADRLLATSGVPWCGTGF</sequence>
<organism evidence="6 7">
    <name type="scientific">Halosaccharopolyspora lacisalsi</name>
    <dbReference type="NCBI Taxonomy" id="1000566"/>
    <lineage>
        <taxon>Bacteria</taxon>
        <taxon>Bacillati</taxon>
        <taxon>Actinomycetota</taxon>
        <taxon>Actinomycetes</taxon>
        <taxon>Pseudonocardiales</taxon>
        <taxon>Pseudonocardiaceae</taxon>
        <taxon>Halosaccharopolyspora</taxon>
    </lineage>
</organism>
<protein>
    <submittedName>
        <fullName evidence="6">Putative acetyltransferase</fullName>
    </submittedName>
</protein>
<proteinExistence type="inferred from homology"/>
<dbReference type="Pfam" id="PF13530">
    <property type="entry name" value="SCP2_2"/>
    <property type="match status" value="1"/>
</dbReference>
<gene>
    <name evidence="6" type="ORF">FHX42_001030</name>
</gene>
<dbReference type="InterPro" id="IPR036527">
    <property type="entry name" value="SCP2_sterol-bd_dom_sf"/>
</dbReference>
<dbReference type="Gene3D" id="3.30.1050.10">
    <property type="entry name" value="SCP2 sterol-binding domain"/>
    <property type="match status" value="1"/>
</dbReference>
<keyword evidence="1 3" id="KW-0808">Transferase</keyword>
<feature type="binding site" evidence="3">
    <location>
        <begin position="91"/>
        <end position="96"/>
    </location>
    <ligand>
        <name>acetyl-CoA</name>
        <dbReference type="ChEBI" id="CHEBI:57288"/>
    </ligand>
</feature>
<evidence type="ECO:0000313" key="7">
    <source>
        <dbReference type="Proteomes" id="UP000569329"/>
    </source>
</evidence>
<dbReference type="InterPro" id="IPR041380">
    <property type="entry name" value="Acetyltransf_17"/>
</dbReference>
<dbReference type="Pfam" id="PF17668">
    <property type="entry name" value="Acetyltransf_17"/>
    <property type="match status" value="1"/>
</dbReference>
<evidence type="ECO:0000259" key="4">
    <source>
        <dbReference type="Pfam" id="PF13530"/>
    </source>
</evidence>
<dbReference type="Proteomes" id="UP000569329">
    <property type="component" value="Unassembled WGS sequence"/>
</dbReference>
<dbReference type="NCBIfam" id="NF002367">
    <property type="entry name" value="PRK01346.1-4"/>
    <property type="match status" value="1"/>
</dbReference>
<dbReference type="HAMAP" id="MF_01812">
    <property type="entry name" value="Eis"/>
    <property type="match status" value="1"/>
</dbReference>
<evidence type="ECO:0000256" key="3">
    <source>
        <dbReference type="HAMAP-Rule" id="MF_01812"/>
    </source>
</evidence>
<feature type="domain" description="Eis-like acetyltransferase" evidence="5">
    <location>
        <begin position="182"/>
        <end position="293"/>
    </location>
</feature>
<dbReference type="SUPFAM" id="SSF55718">
    <property type="entry name" value="SCP-like"/>
    <property type="match status" value="1"/>
</dbReference>
<comment type="caution">
    <text evidence="6">The sequence shown here is derived from an EMBL/GenBank/DDBJ whole genome shotgun (WGS) entry which is preliminary data.</text>
</comment>
<dbReference type="PANTHER" id="PTHR37817">
    <property type="entry name" value="N-ACETYLTRANSFERASE EIS"/>
    <property type="match status" value="1"/>
</dbReference>
<feature type="binding site" evidence="3">
    <location>
        <begin position="119"/>
        <end position="120"/>
    </location>
    <ligand>
        <name>acetyl-CoA</name>
        <dbReference type="ChEBI" id="CHEBI:57288"/>
    </ligand>
</feature>
<comment type="similarity">
    <text evidence="3">Belongs to the acetyltransferase Eis family.</text>
</comment>
<dbReference type="Pfam" id="PF13527">
    <property type="entry name" value="Acetyltransf_9"/>
    <property type="match status" value="1"/>
</dbReference>
<evidence type="ECO:0000256" key="2">
    <source>
        <dbReference type="ARBA" id="ARBA00023315"/>
    </source>
</evidence>